<dbReference type="Proteomes" id="UP001187346">
    <property type="component" value="Unassembled WGS sequence"/>
</dbReference>
<keyword evidence="3" id="KW-1185">Reference proteome</keyword>
<reference evidence="2 3" key="1">
    <citation type="submission" date="2023-10" db="EMBL/GenBank/DDBJ databases">
        <title>Characterization of rhizosphere-enriched actinobacteria from wheat plants lab-grown on chernevaya soil.</title>
        <authorList>
            <person name="Tikhonova E.N."/>
            <person name="Konopkin A."/>
            <person name="Kravchenko I.K."/>
        </authorList>
    </citation>
    <scope>NUCLEOTIDE SEQUENCE [LARGE SCALE GENOMIC DNA]</scope>
    <source>
        <strain evidence="2 3">RR29</strain>
    </source>
</reference>
<accession>A0ABU4FDH6</accession>
<keyword evidence="2" id="KW-0413">Isomerase</keyword>
<sequence>MASTPSIGYNPLPWLLGPDGFTLDVPTLRTAFAAIAGAGFTAVQADVPEGTSPAEYRALLDGYGLRPAPGYFQATFEDRAALPGILERARGHAGTQAALGMTEVFIASALTPERIAAPSTGAGFDPARLATVTEQLALACEVITAEGLRPCLHPHVGSWIETETETRAALDGIDPSLLSFGPDTGHLHWAGIDPAAIIRDYRDRVGAVHLKDVHSAVAQEARAAGADYRETTVGRHVWTEPGRGDIDLEAALHALPEAFSGWLVVEVDIPDQVTREESAERSGAWVRERLARSAESQEEKV</sequence>
<dbReference type="EMBL" id="JAWMAJ010000058">
    <property type="protein sequence ID" value="MDV7218046.1"/>
    <property type="molecule type" value="Genomic_DNA"/>
</dbReference>
<gene>
    <name evidence="2" type="ORF">R5A26_19045</name>
</gene>
<name>A0ABU4FDH6_9ACTN</name>
<dbReference type="GO" id="GO:0016853">
    <property type="term" value="F:isomerase activity"/>
    <property type="evidence" value="ECO:0007669"/>
    <property type="project" value="UniProtKB-KW"/>
</dbReference>
<dbReference type="PANTHER" id="PTHR12110:SF41">
    <property type="entry name" value="INOSOSE DEHYDRATASE"/>
    <property type="match status" value="1"/>
</dbReference>
<organism evidence="2 3">
    <name type="scientific">Streptomyces prunicolor</name>
    <dbReference type="NCBI Taxonomy" id="67348"/>
    <lineage>
        <taxon>Bacteria</taxon>
        <taxon>Bacillati</taxon>
        <taxon>Actinomycetota</taxon>
        <taxon>Actinomycetes</taxon>
        <taxon>Kitasatosporales</taxon>
        <taxon>Streptomycetaceae</taxon>
        <taxon>Streptomyces</taxon>
    </lineage>
</organism>
<protein>
    <submittedName>
        <fullName evidence="2">Sugar phosphate isomerase/epimerase</fullName>
    </submittedName>
</protein>
<dbReference type="Pfam" id="PF01261">
    <property type="entry name" value="AP_endonuc_2"/>
    <property type="match status" value="1"/>
</dbReference>
<dbReference type="InterPro" id="IPR013022">
    <property type="entry name" value="Xyl_isomerase-like_TIM-brl"/>
</dbReference>
<evidence type="ECO:0000259" key="1">
    <source>
        <dbReference type="Pfam" id="PF01261"/>
    </source>
</evidence>
<comment type="caution">
    <text evidence="2">The sequence shown here is derived from an EMBL/GenBank/DDBJ whole genome shotgun (WGS) entry which is preliminary data.</text>
</comment>
<dbReference type="InterPro" id="IPR036237">
    <property type="entry name" value="Xyl_isomerase-like_sf"/>
</dbReference>
<dbReference type="PANTHER" id="PTHR12110">
    <property type="entry name" value="HYDROXYPYRUVATE ISOMERASE"/>
    <property type="match status" value="1"/>
</dbReference>
<proteinExistence type="predicted"/>
<evidence type="ECO:0000313" key="2">
    <source>
        <dbReference type="EMBL" id="MDV7218046.1"/>
    </source>
</evidence>
<dbReference type="Gene3D" id="3.20.20.150">
    <property type="entry name" value="Divalent-metal-dependent TIM barrel enzymes"/>
    <property type="match status" value="1"/>
</dbReference>
<dbReference type="RefSeq" id="WP_317772217.1">
    <property type="nucleotide sequence ID" value="NZ_JAWMAJ010000058.1"/>
</dbReference>
<dbReference type="InterPro" id="IPR050312">
    <property type="entry name" value="IolE/XylAMocC-like"/>
</dbReference>
<evidence type="ECO:0000313" key="3">
    <source>
        <dbReference type="Proteomes" id="UP001187346"/>
    </source>
</evidence>
<dbReference type="SUPFAM" id="SSF51658">
    <property type="entry name" value="Xylose isomerase-like"/>
    <property type="match status" value="1"/>
</dbReference>
<feature type="domain" description="Xylose isomerase-like TIM barrel" evidence="1">
    <location>
        <begin position="32"/>
        <end position="288"/>
    </location>
</feature>